<dbReference type="PANTHER" id="PTHR12110">
    <property type="entry name" value="HYDROXYPYRUVATE ISOMERASE"/>
    <property type="match status" value="1"/>
</dbReference>
<reference evidence="2 3" key="1">
    <citation type="submission" date="2020-08" db="EMBL/GenBank/DDBJ databases">
        <title>Genomic Encyclopedia of Type Strains, Phase IV (KMG-IV): sequencing the most valuable type-strain genomes for metagenomic binning, comparative biology and taxonomic classification.</title>
        <authorList>
            <person name="Goeker M."/>
        </authorList>
    </citation>
    <scope>NUCLEOTIDE SEQUENCE [LARGE SCALE GENOMIC DNA]</scope>
    <source>
        <strain evidence="2 3">DSM 23562</strain>
    </source>
</reference>
<dbReference type="InterPro" id="IPR036237">
    <property type="entry name" value="Xyl_isomerase-like_sf"/>
</dbReference>
<dbReference type="Proteomes" id="UP000520814">
    <property type="component" value="Unassembled WGS sequence"/>
</dbReference>
<dbReference type="Gene3D" id="3.20.20.150">
    <property type="entry name" value="Divalent-metal-dependent TIM barrel enzymes"/>
    <property type="match status" value="1"/>
</dbReference>
<sequence>MRFGVCAGLSKAPAVAAAGWDYIELGASGELIPESDEALWVEKRAALLALPLPCETFNLFVPGKLKITGPDTDRPALTRYVHTALARCAEVGGKVIVFGSGGARQLPDGWSAEQAQEQLLWFLNQCADAHETTGVTVAIEPLNRHECNLLHTVAEGAALARAVGRAGVANLADTYHMERNGDETLGDILASADCLAHVHTADTGRRSPGTGSYDHEALFRTLSAAQYTARLSIECTFTDFEAELGPALAHLKQAYRRAQSAG</sequence>
<gene>
    <name evidence="2" type="ORF">HNQ39_002436</name>
</gene>
<accession>A0A7W9SPW6</accession>
<dbReference type="Pfam" id="PF01261">
    <property type="entry name" value="AP_endonuc_2"/>
    <property type="match status" value="1"/>
</dbReference>
<keyword evidence="3" id="KW-1185">Reference proteome</keyword>
<organism evidence="2 3">
    <name type="scientific">Armatimonas rosea</name>
    <dbReference type="NCBI Taxonomy" id="685828"/>
    <lineage>
        <taxon>Bacteria</taxon>
        <taxon>Bacillati</taxon>
        <taxon>Armatimonadota</taxon>
        <taxon>Armatimonadia</taxon>
        <taxon>Armatimonadales</taxon>
        <taxon>Armatimonadaceae</taxon>
        <taxon>Armatimonas</taxon>
    </lineage>
</organism>
<evidence type="ECO:0000259" key="1">
    <source>
        <dbReference type="Pfam" id="PF01261"/>
    </source>
</evidence>
<dbReference type="InterPro" id="IPR013022">
    <property type="entry name" value="Xyl_isomerase-like_TIM-brl"/>
</dbReference>
<dbReference type="InterPro" id="IPR050312">
    <property type="entry name" value="IolE/XylAMocC-like"/>
</dbReference>
<proteinExistence type="predicted"/>
<dbReference type="PANTHER" id="PTHR12110:SF21">
    <property type="entry name" value="XYLOSE ISOMERASE-LIKE TIM BARREL DOMAIN-CONTAINING PROTEIN"/>
    <property type="match status" value="1"/>
</dbReference>
<evidence type="ECO:0000313" key="3">
    <source>
        <dbReference type="Proteomes" id="UP000520814"/>
    </source>
</evidence>
<dbReference type="SUPFAM" id="SSF51658">
    <property type="entry name" value="Xylose isomerase-like"/>
    <property type="match status" value="1"/>
</dbReference>
<evidence type="ECO:0000313" key="2">
    <source>
        <dbReference type="EMBL" id="MBB6050645.1"/>
    </source>
</evidence>
<dbReference type="AlphaFoldDB" id="A0A7W9SPW6"/>
<keyword evidence="2" id="KW-0413">Isomerase</keyword>
<feature type="domain" description="Xylose isomerase-like TIM barrel" evidence="1">
    <location>
        <begin position="14"/>
        <end position="246"/>
    </location>
</feature>
<comment type="caution">
    <text evidence="2">The sequence shown here is derived from an EMBL/GenBank/DDBJ whole genome shotgun (WGS) entry which is preliminary data.</text>
</comment>
<dbReference type="RefSeq" id="WP_184195994.1">
    <property type="nucleotide sequence ID" value="NZ_JACHGW010000002.1"/>
</dbReference>
<dbReference type="GO" id="GO:0016853">
    <property type="term" value="F:isomerase activity"/>
    <property type="evidence" value="ECO:0007669"/>
    <property type="project" value="UniProtKB-KW"/>
</dbReference>
<name>A0A7W9SPW6_ARMRO</name>
<protein>
    <submittedName>
        <fullName evidence="2">Sugar phosphate isomerase/epimerase</fullName>
    </submittedName>
</protein>
<dbReference type="EMBL" id="JACHGW010000002">
    <property type="protein sequence ID" value="MBB6050645.1"/>
    <property type="molecule type" value="Genomic_DNA"/>
</dbReference>